<dbReference type="InterPro" id="IPR049152">
    <property type="entry name" value="EFR3-like_ARM"/>
</dbReference>
<dbReference type="InterPro" id="IPR016024">
    <property type="entry name" value="ARM-type_fold"/>
</dbReference>
<dbReference type="InterPro" id="IPR055296">
    <property type="entry name" value="SRL2-like"/>
</dbReference>
<name>A0AAP0G9T9_9ASPA</name>
<keyword evidence="3" id="KW-1185">Reference proteome</keyword>
<feature type="region of interest" description="Disordered" evidence="1">
    <location>
        <begin position="991"/>
        <end position="1010"/>
    </location>
</feature>
<organism evidence="2 3">
    <name type="scientific">Platanthera zijinensis</name>
    <dbReference type="NCBI Taxonomy" id="2320716"/>
    <lineage>
        <taxon>Eukaryota</taxon>
        <taxon>Viridiplantae</taxon>
        <taxon>Streptophyta</taxon>
        <taxon>Embryophyta</taxon>
        <taxon>Tracheophyta</taxon>
        <taxon>Spermatophyta</taxon>
        <taxon>Magnoliopsida</taxon>
        <taxon>Liliopsida</taxon>
        <taxon>Asparagales</taxon>
        <taxon>Orchidaceae</taxon>
        <taxon>Orchidoideae</taxon>
        <taxon>Orchideae</taxon>
        <taxon>Orchidinae</taxon>
        <taxon>Platanthera</taxon>
    </lineage>
</organism>
<evidence type="ECO:0000313" key="2">
    <source>
        <dbReference type="EMBL" id="KAK8946728.1"/>
    </source>
</evidence>
<reference evidence="2 3" key="1">
    <citation type="journal article" date="2022" name="Nat. Plants">
        <title>Genomes of leafy and leafless Platanthera orchids illuminate the evolution of mycoheterotrophy.</title>
        <authorList>
            <person name="Li M.H."/>
            <person name="Liu K.W."/>
            <person name="Li Z."/>
            <person name="Lu H.C."/>
            <person name="Ye Q.L."/>
            <person name="Zhang D."/>
            <person name="Wang J.Y."/>
            <person name="Li Y.F."/>
            <person name="Zhong Z.M."/>
            <person name="Liu X."/>
            <person name="Yu X."/>
            <person name="Liu D.K."/>
            <person name="Tu X.D."/>
            <person name="Liu B."/>
            <person name="Hao Y."/>
            <person name="Liao X.Y."/>
            <person name="Jiang Y.T."/>
            <person name="Sun W.H."/>
            <person name="Chen J."/>
            <person name="Chen Y.Q."/>
            <person name="Ai Y."/>
            <person name="Zhai J.W."/>
            <person name="Wu S.S."/>
            <person name="Zhou Z."/>
            <person name="Hsiao Y.Y."/>
            <person name="Wu W.L."/>
            <person name="Chen Y.Y."/>
            <person name="Lin Y.F."/>
            <person name="Hsu J.L."/>
            <person name="Li C.Y."/>
            <person name="Wang Z.W."/>
            <person name="Zhao X."/>
            <person name="Zhong W.Y."/>
            <person name="Ma X.K."/>
            <person name="Ma L."/>
            <person name="Huang J."/>
            <person name="Chen G.Z."/>
            <person name="Huang M.Z."/>
            <person name="Huang L."/>
            <person name="Peng D.H."/>
            <person name="Luo Y.B."/>
            <person name="Zou S.Q."/>
            <person name="Chen S.P."/>
            <person name="Lan S."/>
            <person name="Tsai W.C."/>
            <person name="Van de Peer Y."/>
            <person name="Liu Z.J."/>
        </authorList>
    </citation>
    <scope>NUCLEOTIDE SEQUENCE [LARGE SCALE GENOMIC DNA]</scope>
    <source>
        <strain evidence="2">Lor287</strain>
    </source>
</reference>
<sequence>MGVMSRRVLPVCGSLCCFCPSLRARSRQPVKRYKKLISDIFPRSQDAQPNERMMGKLCEYTFKNPMRIPKITNNLEQRFYKELRNERFHLARAVPCIYSKLLASCKGQMPLFATSMLSIIRTLLDQTRQDDMRILGCLTLVDLLNNQVDGTYMFNLEGLIPKLCQLCQEIDGDKGLLLRSAALQALSSMVCFMGDYSHISLELDKIVSVTLENYKVHMDLENGRQNLRSLQQQNTRTQSAILKGKNFSSFKDSPKNIPSTRVNNKSDCAALVDISVRPSYWSRVCLENMVNLAKEATTMRRVLETLLCNFDDGNYWFPNKGIASSVLSLVHELMENSEQKGHLLLSMVRHLDHKNVAKDIDLQVNIINTVTQIAQQAQVQTSIPIVTALCDLMRHLRKCLQCSIEDSDIGRETSKHNSILHYSLEVCIVELTKKVGDIGPILDMIAVVLENLPSSPIMARATVSSIFRTAQIAASIPNVYHKNKAFPEALFHQLLLAMAHPDHEIRVGSHRIFSVILHSNVYPWTAPLITVSNGGYDQRETLLVALSGFASVETILEKLGKENFSLENESGVRILKLADETEATSAGEEHEHVDIKHCVVCSASVDPHSMELSLPCITYDRASATKRWTEESTSMRLSGCQVGLILSSIWAQTSFQENTPSNYEEMAHIYYLALFFSQIKSAGHLALVQSFQLAFSLRRISRDHENHLHPSDRRSMYTLSSSMLILSAKVGDLPDLVSSIKAYITGEMADPYLHLVEDSRLLAACVRYPVRKVVYGSEEDKVAAMKFLDTIRTDDDQLRETVLSHLLKKYTNLFEQELMSIREQLQQEFSSDDVFPLGTPLFMDTPNAYSPFKHKESETFDEVFIPALLEDGDHFIETSKIHSDQKTSESKNSLDVLNVNQLIESVLETAQKASSLPLLTASVPYEEVKSQCEALVIGKQKKMSVLHSFKSQPQGSPGGSSRVNENHSSFKHTHAPQPIVPVQKLLEELEGSITKSSETEQPFRLPPSSPYDKFLKAAGW</sequence>
<evidence type="ECO:0000313" key="3">
    <source>
        <dbReference type="Proteomes" id="UP001418222"/>
    </source>
</evidence>
<dbReference type="Pfam" id="PF21052">
    <property type="entry name" value="EFR3_ARM"/>
    <property type="match status" value="1"/>
</dbReference>
<dbReference type="PANTHER" id="PTHR46087:SF1">
    <property type="entry name" value="ARM REPEAT SUPERFAMILY PROTEIN"/>
    <property type="match status" value="1"/>
</dbReference>
<feature type="compositionally biased region" description="Low complexity" evidence="1">
    <location>
        <begin position="951"/>
        <end position="961"/>
    </location>
</feature>
<gene>
    <name evidence="2" type="ORF">KSP39_PZI006641</name>
</gene>
<dbReference type="PANTHER" id="PTHR46087">
    <property type="entry name" value="PUTATIVE, EXPRESSED-RELATED"/>
    <property type="match status" value="1"/>
</dbReference>
<accession>A0AAP0G9T9</accession>
<dbReference type="SUPFAM" id="SSF48371">
    <property type="entry name" value="ARM repeat"/>
    <property type="match status" value="1"/>
</dbReference>
<dbReference type="AlphaFoldDB" id="A0AAP0G9T9"/>
<dbReference type="Proteomes" id="UP001418222">
    <property type="component" value="Unassembled WGS sequence"/>
</dbReference>
<feature type="region of interest" description="Disordered" evidence="1">
    <location>
        <begin position="946"/>
        <end position="977"/>
    </location>
</feature>
<evidence type="ECO:0000256" key="1">
    <source>
        <dbReference type="SAM" id="MobiDB-lite"/>
    </source>
</evidence>
<dbReference type="EMBL" id="JBBWWQ010000005">
    <property type="protein sequence ID" value="KAK8946728.1"/>
    <property type="molecule type" value="Genomic_DNA"/>
</dbReference>
<comment type="caution">
    <text evidence="2">The sequence shown here is derived from an EMBL/GenBank/DDBJ whole genome shotgun (WGS) entry which is preliminary data.</text>
</comment>
<proteinExistence type="predicted"/>
<protein>
    <submittedName>
        <fullName evidence="2">Uncharacterized protein</fullName>
    </submittedName>
</protein>